<feature type="compositionally biased region" description="Basic and acidic residues" evidence="2">
    <location>
        <begin position="153"/>
        <end position="164"/>
    </location>
</feature>
<sequence length="541" mass="59823">MASQLLAPISLRQFTPSGASQCCGTCQRCSVPVHVPVHVPIRTGGFDDIEKAAAVSQKPYSSAIVWVVWVLIAVLGLYLSWYFLVGPWLQRRKQHRANRSAARLIAQEAAEKGKGKGPQGDKGRSGHPCVRTQAHTQPPGTIRQPLIASATGRAREQRGRRIEKAAAAPQPTSATSREEKAAPPPCVASRTSSTERSSIEDRQRAVLAQLRRDLRDTVAKEESLASSYAASVESHARATQRVNELTEAIQQLKEQTTTHNLTRDALMALGTSSAVRHFDERISTEEWRLVGLMERLDDMDKTRVLQQQHSSGGRDSLCVTQPSSASTEAPASESELVGDELGLTETELRRVLRSTNDHITQLDRDIARVQSQCESIQEQVRRLGKEKDGLSKQAATGLTAYRVSLVKTCADVDVFKREIEMALQQLRALGKETSKQEGILQQMEQTAAEQAMRDGTCVACLERPPSVVFFPCKQRCLCAGCWAKISHNHERAKREAERLRQAGRDDKAWPMYVRRDAELRCPACLTKAVFACDVEDIKATT</sequence>
<dbReference type="EMBL" id="CDMY01000608">
    <property type="protein sequence ID" value="CEM25964.1"/>
    <property type="molecule type" value="Genomic_DNA"/>
</dbReference>
<keyword evidence="3" id="KW-0812">Transmembrane</keyword>
<evidence type="ECO:0008006" key="6">
    <source>
        <dbReference type="Google" id="ProtNLM"/>
    </source>
</evidence>
<keyword evidence="5" id="KW-1185">Reference proteome</keyword>
<feature type="compositionally biased region" description="Low complexity" evidence="2">
    <location>
        <begin position="322"/>
        <end position="335"/>
    </location>
</feature>
<protein>
    <recommendedName>
        <fullName evidence="6">RING-type domain-containing protein</fullName>
    </recommendedName>
</protein>
<dbReference type="InterPro" id="IPR013083">
    <property type="entry name" value="Znf_RING/FYVE/PHD"/>
</dbReference>
<feature type="transmembrane region" description="Helical" evidence="3">
    <location>
        <begin position="63"/>
        <end position="89"/>
    </location>
</feature>
<feature type="compositionally biased region" description="Polar residues" evidence="2">
    <location>
        <begin position="304"/>
        <end position="321"/>
    </location>
</feature>
<feature type="region of interest" description="Disordered" evidence="2">
    <location>
        <begin position="109"/>
        <end position="201"/>
    </location>
</feature>
<keyword evidence="1" id="KW-0175">Coiled coil</keyword>
<dbReference type="AlphaFoldDB" id="A0A0G4GAF7"/>
<feature type="coiled-coil region" evidence="1">
    <location>
        <begin position="359"/>
        <end position="432"/>
    </location>
</feature>
<dbReference type="Gene3D" id="3.30.40.10">
    <property type="entry name" value="Zinc/RING finger domain, C3HC4 (zinc finger)"/>
    <property type="match status" value="1"/>
</dbReference>
<organism evidence="4 5">
    <name type="scientific">Vitrella brassicaformis (strain CCMP3155)</name>
    <dbReference type="NCBI Taxonomy" id="1169540"/>
    <lineage>
        <taxon>Eukaryota</taxon>
        <taxon>Sar</taxon>
        <taxon>Alveolata</taxon>
        <taxon>Colpodellida</taxon>
        <taxon>Vitrellaceae</taxon>
        <taxon>Vitrella</taxon>
    </lineage>
</organism>
<dbReference type="PhylomeDB" id="A0A0G4GAF7"/>
<dbReference type="Pfam" id="PF13920">
    <property type="entry name" value="zf-C3HC4_3"/>
    <property type="match status" value="1"/>
</dbReference>
<feature type="compositionally biased region" description="Low complexity" evidence="2">
    <location>
        <begin position="165"/>
        <end position="175"/>
    </location>
</feature>
<evidence type="ECO:0000256" key="2">
    <source>
        <dbReference type="SAM" id="MobiDB-lite"/>
    </source>
</evidence>
<reference evidence="4 5" key="1">
    <citation type="submission" date="2014-11" db="EMBL/GenBank/DDBJ databases">
        <authorList>
            <person name="Zhu J."/>
            <person name="Qi W."/>
            <person name="Song R."/>
        </authorList>
    </citation>
    <scope>NUCLEOTIDE SEQUENCE [LARGE SCALE GENOMIC DNA]</scope>
</reference>
<proteinExistence type="predicted"/>
<evidence type="ECO:0000313" key="4">
    <source>
        <dbReference type="EMBL" id="CEM25964.1"/>
    </source>
</evidence>
<dbReference type="Proteomes" id="UP000041254">
    <property type="component" value="Unassembled WGS sequence"/>
</dbReference>
<keyword evidence="3" id="KW-0472">Membrane</keyword>
<feature type="region of interest" description="Disordered" evidence="2">
    <location>
        <begin position="303"/>
        <end position="336"/>
    </location>
</feature>
<dbReference type="VEuPathDB" id="CryptoDB:Vbra_2676"/>
<evidence type="ECO:0000256" key="3">
    <source>
        <dbReference type="SAM" id="Phobius"/>
    </source>
</evidence>
<gene>
    <name evidence="4" type="ORF">Vbra_2676</name>
</gene>
<dbReference type="InParanoid" id="A0A0G4GAF7"/>
<name>A0A0G4GAF7_VITBC</name>
<feature type="compositionally biased region" description="Basic and acidic residues" evidence="2">
    <location>
        <begin position="109"/>
        <end position="124"/>
    </location>
</feature>
<accession>A0A0G4GAF7</accession>
<evidence type="ECO:0000313" key="5">
    <source>
        <dbReference type="Proteomes" id="UP000041254"/>
    </source>
</evidence>
<keyword evidence="3" id="KW-1133">Transmembrane helix</keyword>
<evidence type="ECO:0000256" key="1">
    <source>
        <dbReference type="SAM" id="Coils"/>
    </source>
</evidence>